<reference evidence="1" key="1">
    <citation type="journal article" date="2020" name="Stud. Mycol.">
        <title>101 Dothideomycetes genomes: a test case for predicting lifestyles and emergence of pathogens.</title>
        <authorList>
            <person name="Haridas S."/>
            <person name="Albert R."/>
            <person name="Binder M."/>
            <person name="Bloem J."/>
            <person name="Labutti K."/>
            <person name="Salamov A."/>
            <person name="Andreopoulos B."/>
            <person name="Baker S."/>
            <person name="Barry K."/>
            <person name="Bills G."/>
            <person name="Bluhm B."/>
            <person name="Cannon C."/>
            <person name="Castanera R."/>
            <person name="Culley D."/>
            <person name="Daum C."/>
            <person name="Ezra D."/>
            <person name="Gonzalez J."/>
            <person name="Henrissat B."/>
            <person name="Kuo A."/>
            <person name="Liang C."/>
            <person name="Lipzen A."/>
            <person name="Lutzoni F."/>
            <person name="Magnuson J."/>
            <person name="Mondo S."/>
            <person name="Nolan M."/>
            <person name="Ohm R."/>
            <person name="Pangilinan J."/>
            <person name="Park H.-J."/>
            <person name="Ramirez L."/>
            <person name="Alfaro M."/>
            <person name="Sun H."/>
            <person name="Tritt A."/>
            <person name="Yoshinaga Y."/>
            <person name="Zwiers L.-H."/>
            <person name="Turgeon B."/>
            <person name="Goodwin S."/>
            <person name="Spatafora J."/>
            <person name="Crous P."/>
            <person name="Grigoriev I."/>
        </authorList>
    </citation>
    <scope>NUCLEOTIDE SEQUENCE</scope>
    <source>
        <strain evidence="1">CBS 116005</strain>
    </source>
</reference>
<dbReference type="Gene3D" id="3.30.710.10">
    <property type="entry name" value="Potassium Channel Kv1.1, Chain A"/>
    <property type="match status" value="1"/>
</dbReference>
<sequence length="230" mass="26293">MNAISFVASAFANDYLVTLIPDGEDCQTYRVSCATLCETSEYFRAALQGNFREVSSGILTFPGFDDKTLQGFVYWLSEGDLPDHEDFLSWDVRDRDEQDFNERLLEWELLLIRLWAFGDQHLLPRLQNRAMIPLLQAMMEQTLAPQAVREIFERTAKDAQLRRAATIQVTGDLTGTYYQDDEVEELSQIPGLLVAVMNENRKCHGGLKRGCKCDVLCCRVDGRQESFMVE</sequence>
<evidence type="ECO:0000313" key="1">
    <source>
        <dbReference type="EMBL" id="KAF2769778.1"/>
    </source>
</evidence>
<dbReference type="PANTHER" id="PTHR47843">
    <property type="entry name" value="BTB DOMAIN-CONTAINING PROTEIN-RELATED"/>
    <property type="match status" value="1"/>
</dbReference>
<dbReference type="PANTHER" id="PTHR47843:SF2">
    <property type="entry name" value="BTB DOMAIN-CONTAINING PROTEIN"/>
    <property type="match status" value="1"/>
</dbReference>
<accession>A0A6G1LBI2</accession>
<evidence type="ECO:0008006" key="3">
    <source>
        <dbReference type="Google" id="ProtNLM"/>
    </source>
</evidence>
<dbReference type="InterPro" id="IPR011333">
    <property type="entry name" value="SKP1/BTB/POZ_sf"/>
</dbReference>
<evidence type="ECO:0000313" key="2">
    <source>
        <dbReference type="Proteomes" id="UP000799436"/>
    </source>
</evidence>
<dbReference type="CDD" id="cd18186">
    <property type="entry name" value="BTB_POZ_ZBTB_KLHL-like"/>
    <property type="match status" value="1"/>
</dbReference>
<dbReference type="AlphaFoldDB" id="A0A6G1LBI2"/>
<name>A0A6G1LBI2_9PEZI</name>
<proteinExistence type="predicted"/>
<keyword evidence="2" id="KW-1185">Reference proteome</keyword>
<dbReference type="EMBL" id="ML995831">
    <property type="protein sequence ID" value="KAF2769778.1"/>
    <property type="molecule type" value="Genomic_DNA"/>
</dbReference>
<gene>
    <name evidence="1" type="ORF">EJ03DRAFT_351045</name>
</gene>
<dbReference type="OrthoDB" id="194443at2759"/>
<protein>
    <recommendedName>
        <fullName evidence="3">BTB domain-containing protein</fullName>
    </recommendedName>
</protein>
<dbReference type="Proteomes" id="UP000799436">
    <property type="component" value="Unassembled WGS sequence"/>
</dbReference>
<organism evidence="1 2">
    <name type="scientific">Teratosphaeria nubilosa</name>
    <dbReference type="NCBI Taxonomy" id="161662"/>
    <lineage>
        <taxon>Eukaryota</taxon>
        <taxon>Fungi</taxon>
        <taxon>Dikarya</taxon>
        <taxon>Ascomycota</taxon>
        <taxon>Pezizomycotina</taxon>
        <taxon>Dothideomycetes</taxon>
        <taxon>Dothideomycetidae</taxon>
        <taxon>Mycosphaerellales</taxon>
        <taxon>Teratosphaeriaceae</taxon>
        <taxon>Teratosphaeria</taxon>
    </lineage>
</organism>